<reference evidence="3" key="1">
    <citation type="journal article" date="2019" name="Int. J. Syst. Evol. Microbiol.">
        <title>The Global Catalogue of Microorganisms (GCM) 10K type strain sequencing project: providing services to taxonomists for standard genome sequencing and annotation.</title>
        <authorList>
            <consortium name="The Broad Institute Genomics Platform"/>
            <consortium name="The Broad Institute Genome Sequencing Center for Infectious Disease"/>
            <person name="Wu L."/>
            <person name="Ma J."/>
        </authorList>
    </citation>
    <scope>NUCLEOTIDE SEQUENCE [LARGE SCALE GENOMIC DNA]</scope>
    <source>
        <strain evidence="3">JCM 16601</strain>
    </source>
</reference>
<accession>A0ABP7QKF4</accession>
<evidence type="ECO:0000259" key="1">
    <source>
        <dbReference type="PROSITE" id="PS51831"/>
    </source>
</evidence>
<dbReference type="InterPro" id="IPR050135">
    <property type="entry name" value="dGTPase-like"/>
</dbReference>
<dbReference type="Gene3D" id="1.10.3210.10">
    <property type="entry name" value="Hypothetical protein af1432"/>
    <property type="match status" value="1"/>
</dbReference>
<dbReference type="RefSeq" id="WP_259090385.1">
    <property type="nucleotide sequence ID" value="NZ_BAAAZC010000027.1"/>
</dbReference>
<dbReference type="EMBL" id="BAAAZC010000027">
    <property type="protein sequence ID" value="GAA3982696.1"/>
    <property type="molecule type" value="Genomic_DNA"/>
</dbReference>
<sequence length="284" mass="32669">MRIEDKLYGVFDVEPVLAQLIRSEPMQRLKRVHQGGAIFLVDAAINHTRFAHSLGVLFLVKCLGGSMEEQIAALLHDVSHTAFSHVADYVFDHVNEDYHESIFEEVINNSEIPEILNQHGFDPGILFGHDYPILEQPLPLLCADRVDYTLRDLFQADMISLKDVRRFLAELTLQHGRMVVKSEAAGQWISDQFKQLNDSYFKKPEHVYANTLMADLLKQGLKEGLLQKKDLLKDDYQVLNKLAKEKAGYQRINEIRKLTHFKQFYSKGAAERFKRRELSPAVMS</sequence>
<dbReference type="PROSITE" id="PS51831">
    <property type="entry name" value="HD"/>
    <property type="match status" value="1"/>
</dbReference>
<feature type="domain" description="HD" evidence="1">
    <location>
        <begin position="49"/>
        <end position="149"/>
    </location>
</feature>
<name>A0ABP7QKF4_9SPHI</name>
<dbReference type="Proteomes" id="UP001500742">
    <property type="component" value="Unassembled WGS sequence"/>
</dbReference>
<protein>
    <submittedName>
        <fullName evidence="2">HD domain-containing protein</fullName>
    </submittedName>
</protein>
<proteinExistence type="predicted"/>
<keyword evidence="3" id="KW-1185">Reference proteome</keyword>
<comment type="caution">
    <text evidence="2">The sequence shown here is derived from an EMBL/GenBank/DDBJ whole genome shotgun (WGS) entry which is preliminary data.</text>
</comment>
<gene>
    <name evidence="2" type="ORF">GCM10022210_37760</name>
</gene>
<dbReference type="PANTHER" id="PTHR11373">
    <property type="entry name" value="DEOXYNUCLEOSIDE TRIPHOSPHATE TRIPHOSPHOHYDROLASE"/>
    <property type="match status" value="1"/>
</dbReference>
<dbReference type="InterPro" id="IPR003607">
    <property type="entry name" value="HD/PDEase_dom"/>
</dbReference>
<evidence type="ECO:0000313" key="3">
    <source>
        <dbReference type="Proteomes" id="UP001500742"/>
    </source>
</evidence>
<dbReference type="SUPFAM" id="SSF109604">
    <property type="entry name" value="HD-domain/PDEase-like"/>
    <property type="match status" value="1"/>
</dbReference>
<dbReference type="InterPro" id="IPR006674">
    <property type="entry name" value="HD_domain"/>
</dbReference>
<dbReference type="Pfam" id="PF01966">
    <property type="entry name" value="HD"/>
    <property type="match status" value="1"/>
</dbReference>
<dbReference type="SMART" id="SM00471">
    <property type="entry name" value="HDc"/>
    <property type="match status" value="1"/>
</dbReference>
<dbReference type="CDD" id="cd00077">
    <property type="entry name" value="HDc"/>
    <property type="match status" value="1"/>
</dbReference>
<evidence type="ECO:0000313" key="2">
    <source>
        <dbReference type="EMBL" id="GAA3982696.1"/>
    </source>
</evidence>
<dbReference type="PANTHER" id="PTHR11373:SF41">
    <property type="entry name" value="METAL-DEPENDENT PHOSPHOHYDROLASE"/>
    <property type="match status" value="1"/>
</dbReference>
<organism evidence="2 3">
    <name type="scientific">Mucilaginibacter dorajii</name>
    <dbReference type="NCBI Taxonomy" id="692994"/>
    <lineage>
        <taxon>Bacteria</taxon>
        <taxon>Pseudomonadati</taxon>
        <taxon>Bacteroidota</taxon>
        <taxon>Sphingobacteriia</taxon>
        <taxon>Sphingobacteriales</taxon>
        <taxon>Sphingobacteriaceae</taxon>
        <taxon>Mucilaginibacter</taxon>
    </lineage>
</organism>